<feature type="signal peptide" evidence="3">
    <location>
        <begin position="1"/>
        <end position="18"/>
    </location>
</feature>
<dbReference type="SUPFAM" id="SSF56601">
    <property type="entry name" value="beta-lactamase/transpeptidase-like"/>
    <property type="match status" value="1"/>
</dbReference>
<sequence length="421" mass="48078">MKKILLLIIVVLNSIACSSVKNLPKEVKTDLDADFFKNQFTGLFVYNPKSGDTIIDYNGAKYFTPASNTKIFTFYTAHKLLPENLPTLKYLVKNDEIYIEGVGNPASLHPYLKDSTAISFLKNQQHINLYYNNLEDSKYGPGWSWDDYDTYYAPERSSFPLYGNVVTVNNEGSLYISPDYFKENISLINAQQRRSMHENKFYLNPSKKDSVEIPYITDSITVKGVLENILQKKIKITSTFPEGEKKIIYGIKADSVYKRMMHVSDNFIAEQLLILSSSTLGDKLSSHKAQDYILENDLSGIKQNPRWVDGSGLSRYNLFTPQSMVFVLDKLYEEIPTETLFDIFPTGGETGTLKNYFKGNPKPYIHAKTGTLSNNYCLSGYIETKSGEVLIFSFMNNHYRGGSTEVKKHMTPLLEWIRDNY</sequence>
<accession>A0ABS9J3K8</accession>
<evidence type="ECO:0000256" key="3">
    <source>
        <dbReference type="SAM" id="SignalP"/>
    </source>
</evidence>
<dbReference type="Proteomes" id="UP000829517">
    <property type="component" value="Unassembled WGS sequence"/>
</dbReference>
<keyword evidence="3" id="KW-0732">Signal</keyword>
<organism evidence="4 5">
    <name type="scientific">Joostella atrarenae</name>
    <dbReference type="NCBI Taxonomy" id="679257"/>
    <lineage>
        <taxon>Bacteria</taxon>
        <taxon>Pseudomonadati</taxon>
        <taxon>Bacteroidota</taxon>
        <taxon>Flavobacteriia</taxon>
        <taxon>Flavobacteriales</taxon>
        <taxon>Flavobacteriaceae</taxon>
        <taxon>Joostella</taxon>
    </lineage>
</organism>
<keyword evidence="4" id="KW-0121">Carboxypeptidase</keyword>
<dbReference type="EMBL" id="JAETXX010000005">
    <property type="protein sequence ID" value="MCF8715015.1"/>
    <property type="molecule type" value="Genomic_DNA"/>
</dbReference>
<gene>
    <name evidence="4" type="ORF">JM658_09290</name>
</gene>
<feature type="chain" id="PRO_5045247747" evidence="3">
    <location>
        <begin position="19"/>
        <end position="421"/>
    </location>
</feature>
<evidence type="ECO:0000313" key="5">
    <source>
        <dbReference type="Proteomes" id="UP000829517"/>
    </source>
</evidence>
<dbReference type="InterPro" id="IPR012338">
    <property type="entry name" value="Beta-lactam/transpept-like"/>
</dbReference>
<evidence type="ECO:0000256" key="2">
    <source>
        <dbReference type="ARBA" id="ARBA00022801"/>
    </source>
</evidence>
<evidence type="ECO:0000256" key="1">
    <source>
        <dbReference type="ARBA" id="ARBA00006096"/>
    </source>
</evidence>
<dbReference type="Pfam" id="PF02113">
    <property type="entry name" value="Peptidase_S13"/>
    <property type="match status" value="2"/>
</dbReference>
<name>A0ABS9J3K8_9FLAO</name>
<protein>
    <submittedName>
        <fullName evidence="4">D-alanyl-D-alanine carboxypeptidase</fullName>
    </submittedName>
</protein>
<keyword evidence="2" id="KW-0378">Hydrolase</keyword>
<dbReference type="PANTHER" id="PTHR30023:SF0">
    <property type="entry name" value="PENICILLIN-SENSITIVE CARBOXYPEPTIDASE A"/>
    <property type="match status" value="1"/>
</dbReference>
<evidence type="ECO:0000313" key="4">
    <source>
        <dbReference type="EMBL" id="MCF8715015.1"/>
    </source>
</evidence>
<keyword evidence="5" id="KW-1185">Reference proteome</keyword>
<dbReference type="RefSeq" id="WP_236958981.1">
    <property type="nucleotide sequence ID" value="NZ_JAETXX010000005.1"/>
</dbReference>
<comment type="similarity">
    <text evidence="1">Belongs to the peptidase S13 family.</text>
</comment>
<proteinExistence type="inferred from homology"/>
<keyword evidence="4" id="KW-0645">Protease</keyword>
<dbReference type="PRINTS" id="PR00922">
    <property type="entry name" value="DADACBPTASE3"/>
</dbReference>
<dbReference type="GO" id="GO:0004180">
    <property type="term" value="F:carboxypeptidase activity"/>
    <property type="evidence" value="ECO:0007669"/>
    <property type="project" value="UniProtKB-KW"/>
</dbReference>
<reference evidence="4 5" key="1">
    <citation type="submission" date="2021-01" db="EMBL/GenBank/DDBJ databases">
        <title>Genome sequencing of Joostella atrarenae M1-2 (= KCTC 23194).</title>
        <authorList>
            <person name="Zakaria M.R."/>
            <person name="Lam M.Q."/>
            <person name="Chong C.S."/>
        </authorList>
    </citation>
    <scope>NUCLEOTIDE SEQUENCE [LARGE SCALE GENOMIC DNA]</scope>
    <source>
        <strain evidence="4 5">M1-2</strain>
    </source>
</reference>
<dbReference type="PANTHER" id="PTHR30023">
    <property type="entry name" value="D-ALANYL-D-ALANINE CARBOXYPEPTIDASE"/>
    <property type="match status" value="1"/>
</dbReference>
<dbReference type="Gene3D" id="3.40.710.10">
    <property type="entry name" value="DD-peptidase/beta-lactamase superfamily"/>
    <property type="match status" value="2"/>
</dbReference>
<comment type="caution">
    <text evidence="4">The sequence shown here is derived from an EMBL/GenBank/DDBJ whole genome shotgun (WGS) entry which is preliminary data.</text>
</comment>
<dbReference type="InterPro" id="IPR000667">
    <property type="entry name" value="Peptidase_S13"/>
</dbReference>